<dbReference type="InterPro" id="IPR043502">
    <property type="entry name" value="DNA/RNA_pol_sf"/>
</dbReference>
<dbReference type="PANTHER" id="PTHR11439">
    <property type="entry name" value="GAG-POL-RELATED RETROTRANSPOSON"/>
    <property type="match status" value="1"/>
</dbReference>
<feature type="non-terminal residue" evidence="2">
    <location>
        <position position="1"/>
    </location>
</feature>
<gene>
    <name evidence="2" type="ORF">g.48942</name>
</gene>
<dbReference type="GO" id="GO:0071897">
    <property type="term" value="P:DNA biosynthetic process"/>
    <property type="evidence" value="ECO:0007669"/>
    <property type="project" value="UniProtKB-ARBA"/>
</dbReference>
<dbReference type="AlphaFoldDB" id="A0A1B6GNG4"/>
<dbReference type="PANTHER" id="PTHR11439:SF483">
    <property type="entry name" value="PEPTIDE SYNTHASE GLIP-LIKE, PUTATIVE (AFU_ORTHOLOGUE AFUA_3G12920)-RELATED"/>
    <property type="match status" value="1"/>
</dbReference>
<dbReference type="SUPFAM" id="SSF56672">
    <property type="entry name" value="DNA/RNA polymerases"/>
    <property type="match status" value="1"/>
</dbReference>
<accession>A0A1B6GNG4</accession>
<evidence type="ECO:0000259" key="1">
    <source>
        <dbReference type="Pfam" id="PF07727"/>
    </source>
</evidence>
<dbReference type="CDD" id="cd09272">
    <property type="entry name" value="RNase_HI_RT_Ty1"/>
    <property type="match status" value="1"/>
</dbReference>
<dbReference type="EMBL" id="GECZ01005783">
    <property type="protein sequence ID" value="JAS63986.1"/>
    <property type="molecule type" value="Transcribed_RNA"/>
</dbReference>
<feature type="domain" description="Reverse transcriptase Ty1/copia-type" evidence="1">
    <location>
        <begin position="2"/>
        <end position="132"/>
    </location>
</feature>
<sequence>LVCKLQKALYGLKQAPLAWNQAIHSFLISFGFTQSESDKCLYVMLSTDIVMYLVLYVDDILIAGNNQDKIDELKSKLKQRFKIKELGEPKTFLGIQISRNEEEMCLSQTTYLQNLLTRFNMQDCNPAKTPMEVKLEIKGGKPTDKPCREVIGCLMYAMIGTRPDLSAVVNFLSRYQNNPTEELWKCLKRVLRYIKGTINLKLCYRKRQQSDILLAYADANWNIKEDSRSTSGYLIQVFENTVCWATKKQSTVALSSTEAEYVALATAAAELLWLKYLMEDLNIS</sequence>
<dbReference type="InterPro" id="IPR013103">
    <property type="entry name" value="RVT_2"/>
</dbReference>
<name>A0A1B6GNG4_9HEMI</name>
<feature type="non-terminal residue" evidence="2">
    <location>
        <position position="284"/>
    </location>
</feature>
<proteinExistence type="predicted"/>
<reference evidence="2" key="1">
    <citation type="submission" date="2015-11" db="EMBL/GenBank/DDBJ databases">
        <title>De novo transcriptome assembly of four potential Pierce s Disease insect vectors from Arizona vineyards.</title>
        <authorList>
            <person name="Tassone E.E."/>
        </authorList>
    </citation>
    <scope>NUCLEOTIDE SEQUENCE</scope>
</reference>
<protein>
    <recommendedName>
        <fullName evidence="1">Reverse transcriptase Ty1/copia-type domain-containing protein</fullName>
    </recommendedName>
</protein>
<organism evidence="2">
    <name type="scientific">Cuerna arida</name>
    <dbReference type="NCBI Taxonomy" id="1464854"/>
    <lineage>
        <taxon>Eukaryota</taxon>
        <taxon>Metazoa</taxon>
        <taxon>Ecdysozoa</taxon>
        <taxon>Arthropoda</taxon>
        <taxon>Hexapoda</taxon>
        <taxon>Insecta</taxon>
        <taxon>Pterygota</taxon>
        <taxon>Neoptera</taxon>
        <taxon>Paraneoptera</taxon>
        <taxon>Hemiptera</taxon>
        <taxon>Auchenorrhyncha</taxon>
        <taxon>Membracoidea</taxon>
        <taxon>Cicadellidae</taxon>
        <taxon>Cicadellinae</taxon>
        <taxon>Proconiini</taxon>
        <taxon>Cuerna</taxon>
    </lineage>
</organism>
<evidence type="ECO:0000313" key="2">
    <source>
        <dbReference type="EMBL" id="JAS63986.1"/>
    </source>
</evidence>
<dbReference type="Pfam" id="PF07727">
    <property type="entry name" value="RVT_2"/>
    <property type="match status" value="1"/>
</dbReference>